<dbReference type="Proteomes" id="UP001597502">
    <property type="component" value="Unassembled WGS sequence"/>
</dbReference>
<gene>
    <name evidence="2" type="ORF">ACFSUO_11605</name>
</gene>
<keyword evidence="3" id="KW-1185">Reference proteome</keyword>
<evidence type="ECO:0000313" key="3">
    <source>
        <dbReference type="Proteomes" id="UP001597502"/>
    </source>
</evidence>
<protein>
    <submittedName>
        <fullName evidence="2">YrvL family regulatory protein</fullName>
    </submittedName>
</protein>
<organism evidence="2 3">
    <name type="scientific">Lentibacillus juripiscarius</name>
    <dbReference type="NCBI Taxonomy" id="257446"/>
    <lineage>
        <taxon>Bacteria</taxon>
        <taxon>Bacillati</taxon>
        <taxon>Bacillota</taxon>
        <taxon>Bacilli</taxon>
        <taxon>Bacillales</taxon>
        <taxon>Bacillaceae</taxon>
        <taxon>Lentibacillus</taxon>
    </lineage>
</organism>
<feature type="transmembrane region" description="Helical" evidence="1">
    <location>
        <begin position="12"/>
        <end position="45"/>
    </location>
</feature>
<dbReference type="RefSeq" id="WP_382394256.1">
    <property type="nucleotide sequence ID" value="NZ_JBHUNA010000024.1"/>
</dbReference>
<reference evidence="3" key="1">
    <citation type="journal article" date="2019" name="Int. J. Syst. Evol. Microbiol.">
        <title>The Global Catalogue of Microorganisms (GCM) 10K type strain sequencing project: providing services to taxonomists for standard genome sequencing and annotation.</title>
        <authorList>
            <consortium name="The Broad Institute Genomics Platform"/>
            <consortium name="The Broad Institute Genome Sequencing Center for Infectious Disease"/>
            <person name="Wu L."/>
            <person name="Ma J."/>
        </authorList>
    </citation>
    <scope>NUCLEOTIDE SEQUENCE [LARGE SCALE GENOMIC DNA]</scope>
    <source>
        <strain evidence="3">TISTR 1535</strain>
    </source>
</reference>
<comment type="caution">
    <text evidence="2">The sequence shown here is derived from an EMBL/GenBank/DDBJ whole genome shotgun (WGS) entry which is preliminary data.</text>
</comment>
<evidence type="ECO:0000313" key="2">
    <source>
        <dbReference type="EMBL" id="MFD2761598.1"/>
    </source>
</evidence>
<keyword evidence="1" id="KW-0472">Membrane</keyword>
<name>A0ABW5V7A8_9BACI</name>
<dbReference type="EMBL" id="JBHUNA010000024">
    <property type="protein sequence ID" value="MFD2761598.1"/>
    <property type="molecule type" value="Genomic_DNA"/>
</dbReference>
<evidence type="ECO:0000256" key="1">
    <source>
        <dbReference type="SAM" id="Phobius"/>
    </source>
</evidence>
<proteinExistence type="predicted"/>
<accession>A0ABW5V7A8</accession>
<keyword evidence="1" id="KW-1133">Transmembrane helix</keyword>
<dbReference type="Pfam" id="PF14184">
    <property type="entry name" value="YrvL"/>
    <property type="match status" value="1"/>
</dbReference>
<keyword evidence="1" id="KW-0812">Transmembrane</keyword>
<dbReference type="InterPro" id="IPR025912">
    <property type="entry name" value="YrvL"/>
</dbReference>
<feature type="transmembrane region" description="Helical" evidence="1">
    <location>
        <begin position="57"/>
        <end position="78"/>
    </location>
</feature>
<sequence length="154" mass="17662">MSEEEDSSFRDLGLFGKIVVIVLMALLIIGSLAFAVGVTFFGFAGFFRIFDVTYDSLGSLGLFIVFYFLLGLAAEIFAKGLKMLVIANLSSKVQLAMTQIIIDTLFEWLIIFTVDEFLRSVTVRFRLNWRQPFYWPSLNTSLMTKIKRERHHEL</sequence>